<evidence type="ECO:0000313" key="5">
    <source>
        <dbReference type="EMBL" id="MDS9466158.1"/>
    </source>
</evidence>
<dbReference type="RefSeq" id="WP_311158351.1">
    <property type="nucleotide sequence ID" value="NZ_JAVQLW010000001.1"/>
</dbReference>
<reference evidence="6" key="1">
    <citation type="submission" date="2023-07" db="EMBL/GenBank/DDBJ databases">
        <title>Paracoccus sp. MBLB3053 whole genome sequence.</title>
        <authorList>
            <person name="Hwang C.Y."/>
            <person name="Cho E.-S."/>
            <person name="Seo M.-J."/>
        </authorList>
    </citation>
    <scope>NUCLEOTIDE SEQUENCE [LARGE SCALE GENOMIC DNA]</scope>
    <source>
        <strain evidence="6">MBLB3053</strain>
    </source>
</reference>
<comment type="similarity">
    <text evidence="1">Belongs to the sigma-70 factor family. ECF subfamily.</text>
</comment>
<dbReference type="InterPro" id="IPR039425">
    <property type="entry name" value="RNA_pol_sigma-70-like"/>
</dbReference>
<proteinExistence type="inferred from homology"/>
<evidence type="ECO:0000256" key="2">
    <source>
        <dbReference type="ARBA" id="ARBA00023015"/>
    </source>
</evidence>
<organism evidence="5 6">
    <name type="scientific">Paracoccus aurantius</name>
    <dbReference type="NCBI Taxonomy" id="3073814"/>
    <lineage>
        <taxon>Bacteria</taxon>
        <taxon>Pseudomonadati</taxon>
        <taxon>Pseudomonadota</taxon>
        <taxon>Alphaproteobacteria</taxon>
        <taxon>Rhodobacterales</taxon>
        <taxon>Paracoccaceae</taxon>
        <taxon>Paracoccus</taxon>
    </lineage>
</organism>
<evidence type="ECO:0000313" key="6">
    <source>
        <dbReference type="Proteomes" id="UP001269144"/>
    </source>
</evidence>
<dbReference type="PANTHER" id="PTHR43133">
    <property type="entry name" value="RNA POLYMERASE ECF-TYPE SIGMA FACTO"/>
    <property type="match status" value="1"/>
</dbReference>
<dbReference type="SUPFAM" id="SSF88659">
    <property type="entry name" value="Sigma3 and sigma4 domains of RNA polymerase sigma factors"/>
    <property type="match status" value="1"/>
</dbReference>
<sequence>MPEARRIAIDDMIAKTAQGNREAFDALYAATSARLYALCLSILKDRPEAETTLERLYVALWQGSAGQPPQGAAALQWLTALARYRAIERLRARQAGTSSGEGARKAGALAAVPAEIEGSAAAPILSDLDEAQAEAIRDVFLNGLTYADLALRENVAVDDLRHWMRGALLRLRN</sequence>
<evidence type="ECO:0000256" key="4">
    <source>
        <dbReference type="ARBA" id="ARBA00023163"/>
    </source>
</evidence>
<protein>
    <submittedName>
        <fullName evidence="5">RNA polymerase subunit sigma</fullName>
    </submittedName>
</protein>
<dbReference type="InterPro" id="IPR013325">
    <property type="entry name" value="RNA_pol_sigma_r2"/>
</dbReference>
<keyword evidence="6" id="KW-1185">Reference proteome</keyword>
<keyword evidence="4" id="KW-0804">Transcription</keyword>
<dbReference type="EMBL" id="JAVQLW010000001">
    <property type="protein sequence ID" value="MDS9466158.1"/>
    <property type="molecule type" value="Genomic_DNA"/>
</dbReference>
<dbReference type="PANTHER" id="PTHR43133:SF62">
    <property type="entry name" value="RNA POLYMERASE SIGMA FACTOR SIGZ"/>
    <property type="match status" value="1"/>
</dbReference>
<comment type="caution">
    <text evidence="5">The sequence shown here is derived from an EMBL/GenBank/DDBJ whole genome shotgun (WGS) entry which is preliminary data.</text>
</comment>
<evidence type="ECO:0000256" key="3">
    <source>
        <dbReference type="ARBA" id="ARBA00023082"/>
    </source>
</evidence>
<dbReference type="Gene3D" id="1.10.1740.10">
    <property type="match status" value="1"/>
</dbReference>
<accession>A0ABU2HM94</accession>
<keyword evidence="3" id="KW-0731">Sigma factor</keyword>
<name>A0ABU2HM94_9RHOB</name>
<dbReference type="InterPro" id="IPR013324">
    <property type="entry name" value="RNA_pol_sigma_r3/r4-like"/>
</dbReference>
<dbReference type="Proteomes" id="UP001269144">
    <property type="component" value="Unassembled WGS sequence"/>
</dbReference>
<dbReference type="SUPFAM" id="SSF88946">
    <property type="entry name" value="Sigma2 domain of RNA polymerase sigma factors"/>
    <property type="match status" value="1"/>
</dbReference>
<keyword evidence="2" id="KW-0805">Transcription regulation</keyword>
<gene>
    <name evidence="5" type="ORF">RGQ15_01010</name>
</gene>
<evidence type="ECO:0000256" key="1">
    <source>
        <dbReference type="ARBA" id="ARBA00010641"/>
    </source>
</evidence>